<feature type="non-terminal residue" evidence="3">
    <location>
        <position position="1"/>
    </location>
</feature>
<dbReference type="InterPro" id="IPR011944">
    <property type="entry name" value="Steroid_delta5-4_isomerase"/>
</dbReference>
<sequence length="167" mass="18707">LIGLYDSPLPPSNHNLKRKSGQQARGFEPEKSGVPIVRQGRGQEYIETELRARNAQMAKAVREGNATAVANIYAEDCHFMPHSMQPTVGRKAVEAYMKQDFNEGVKMATVQSDEVHAMGDFAFQRGTYKLDGNRGPETGAYVYIWKKIGAEWYIYIDCFNVIQQASG</sequence>
<comment type="caution">
    <text evidence="3">The sequence shown here is derived from an EMBL/GenBank/DDBJ whole genome shotgun (WGS) entry which is preliminary data.</text>
</comment>
<protein>
    <recommendedName>
        <fullName evidence="2">DUF4440 domain-containing protein</fullName>
    </recommendedName>
</protein>
<dbReference type="InterPro" id="IPR027843">
    <property type="entry name" value="DUF4440"/>
</dbReference>
<dbReference type="PANTHER" id="PTHR31664">
    <property type="entry name" value="PROTEIN CBG16427"/>
    <property type="match status" value="1"/>
</dbReference>
<evidence type="ECO:0000259" key="2">
    <source>
        <dbReference type="Pfam" id="PF14534"/>
    </source>
</evidence>
<reference evidence="3 4" key="1">
    <citation type="submission" date="2015-01" db="EMBL/GenBank/DDBJ databases">
        <title>Evolution of Trichinella species and genotypes.</title>
        <authorList>
            <person name="Korhonen P.K."/>
            <person name="Edoardo P."/>
            <person name="Giuseppe L.R."/>
            <person name="Gasser R.B."/>
        </authorList>
    </citation>
    <scope>NUCLEOTIDE SEQUENCE [LARGE SCALE GENOMIC DNA]</scope>
    <source>
        <strain evidence="3">ISS417</strain>
    </source>
</reference>
<dbReference type="Proteomes" id="UP000055048">
    <property type="component" value="Unassembled WGS sequence"/>
</dbReference>
<feature type="region of interest" description="Disordered" evidence="1">
    <location>
        <begin position="1"/>
        <end position="28"/>
    </location>
</feature>
<organism evidence="3 4">
    <name type="scientific">Trichinella murrelli</name>
    <dbReference type="NCBI Taxonomy" id="144512"/>
    <lineage>
        <taxon>Eukaryota</taxon>
        <taxon>Metazoa</taxon>
        <taxon>Ecdysozoa</taxon>
        <taxon>Nematoda</taxon>
        <taxon>Enoplea</taxon>
        <taxon>Dorylaimia</taxon>
        <taxon>Trichinellida</taxon>
        <taxon>Trichinellidae</taxon>
        <taxon>Trichinella</taxon>
    </lineage>
</organism>
<dbReference type="STRING" id="144512.A0A0V0U1U7"/>
<dbReference type="OrthoDB" id="5970825at2759"/>
<evidence type="ECO:0000313" key="3">
    <source>
        <dbReference type="EMBL" id="KRX45236.1"/>
    </source>
</evidence>
<keyword evidence="4" id="KW-1185">Reference proteome</keyword>
<dbReference type="NCBIfam" id="TIGR02246">
    <property type="entry name" value="SgcJ/EcaC family oxidoreductase"/>
    <property type="match status" value="1"/>
</dbReference>
<dbReference type="InterPro" id="IPR032710">
    <property type="entry name" value="NTF2-like_dom_sf"/>
</dbReference>
<dbReference type="Pfam" id="PF14534">
    <property type="entry name" value="DUF4440"/>
    <property type="match status" value="1"/>
</dbReference>
<feature type="domain" description="DUF4440" evidence="2">
    <location>
        <begin position="51"/>
        <end position="153"/>
    </location>
</feature>
<evidence type="ECO:0000313" key="4">
    <source>
        <dbReference type="Proteomes" id="UP000055048"/>
    </source>
</evidence>
<feature type="non-terminal residue" evidence="3">
    <location>
        <position position="167"/>
    </location>
</feature>
<evidence type="ECO:0000256" key="1">
    <source>
        <dbReference type="SAM" id="MobiDB-lite"/>
    </source>
</evidence>
<dbReference type="EMBL" id="JYDJ01000080">
    <property type="protein sequence ID" value="KRX45236.1"/>
    <property type="molecule type" value="Genomic_DNA"/>
</dbReference>
<name>A0A0V0U1U7_9BILA</name>
<proteinExistence type="predicted"/>
<gene>
    <name evidence="3" type="ORF">T05_9935</name>
</gene>
<dbReference type="Gene3D" id="3.10.450.50">
    <property type="match status" value="1"/>
</dbReference>
<dbReference type="AlphaFoldDB" id="A0A0V0U1U7"/>
<dbReference type="PANTHER" id="PTHR31664:SF8">
    <property type="entry name" value="DUF4440 DOMAIN-CONTAINING PROTEIN"/>
    <property type="match status" value="1"/>
</dbReference>
<dbReference type="SUPFAM" id="SSF54427">
    <property type="entry name" value="NTF2-like"/>
    <property type="match status" value="1"/>
</dbReference>
<accession>A0A0V0U1U7</accession>